<feature type="signal peptide" evidence="3">
    <location>
        <begin position="1"/>
        <end position="25"/>
    </location>
</feature>
<dbReference type="AlphaFoldDB" id="A0A6J2TAJ7"/>
<dbReference type="RefSeq" id="XP_030372128.1">
    <property type="nucleotide sequence ID" value="XM_030516268.1"/>
</dbReference>
<evidence type="ECO:0000256" key="1">
    <source>
        <dbReference type="ARBA" id="ARBA00022460"/>
    </source>
</evidence>
<evidence type="ECO:0000313" key="4">
    <source>
        <dbReference type="Proteomes" id="UP000504634"/>
    </source>
</evidence>
<evidence type="ECO:0000256" key="2">
    <source>
        <dbReference type="PROSITE-ProRule" id="PRU00497"/>
    </source>
</evidence>
<dbReference type="Pfam" id="PF00379">
    <property type="entry name" value="Chitin_bind_4"/>
    <property type="match status" value="1"/>
</dbReference>
<dbReference type="InterPro" id="IPR051217">
    <property type="entry name" value="Insect_Cuticle_Struc_Prot"/>
</dbReference>
<gene>
    <name evidence="5" type="primary">LOC115622353</name>
</gene>
<feature type="chain" id="PRO_5026987430" evidence="3">
    <location>
        <begin position="26"/>
        <end position="137"/>
    </location>
</feature>
<dbReference type="OrthoDB" id="6510765at2759"/>
<accession>A0A6J2TAJ7</accession>
<dbReference type="InterPro" id="IPR000618">
    <property type="entry name" value="Insect_cuticle"/>
</dbReference>
<dbReference type="PANTHER" id="PTHR12236">
    <property type="entry name" value="STRUCTURAL CONTITUENT OF CUTICLE"/>
    <property type="match status" value="1"/>
</dbReference>
<evidence type="ECO:0000256" key="3">
    <source>
        <dbReference type="SAM" id="SignalP"/>
    </source>
</evidence>
<evidence type="ECO:0000313" key="5">
    <source>
        <dbReference type="RefSeq" id="XP_030372128.1"/>
    </source>
</evidence>
<dbReference type="Proteomes" id="UP000504634">
    <property type="component" value="Unplaced"/>
</dbReference>
<name>A0A6J2TAJ7_DROLE</name>
<keyword evidence="1 2" id="KW-0193">Cuticle</keyword>
<proteinExistence type="predicted"/>
<dbReference type="CTD" id="38239"/>
<dbReference type="GO" id="GO:0005615">
    <property type="term" value="C:extracellular space"/>
    <property type="evidence" value="ECO:0007669"/>
    <property type="project" value="TreeGrafter"/>
</dbReference>
<keyword evidence="3" id="KW-0732">Signal</keyword>
<organism evidence="4 5">
    <name type="scientific">Drosophila lebanonensis</name>
    <name type="common">Fruit fly</name>
    <name type="synonym">Scaptodrosophila lebanonensis</name>
    <dbReference type="NCBI Taxonomy" id="7225"/>
    <lineage>
        <taxon>Eukaryota</taxon>
        <taxon>Metazoa</taxon>
        <taxon>Ecdysozoa</taxon>
        <taxon>Arthropoda</taxon>
        <taxon>Hexapoda</taxon>
        <taxon>Insecta</taxon>
        <taxon>Pterygota</taxon>
        <taxon>Neoptera</taxon>
        <taxon>Endopterygota</taxon>
        <taxon>Diptera</taxon>
        <taxon>Brachycera</taxon>
        <taxon>Muscomorpha</taxon>
        <taxon>Ephydroidea</taxon>
        <taxon>Drosophilidae</taxon>
        <taxon>Scaptodrosophila</taxon>
    </lineage>
</organism>
<reference evidence="5" key="1">
    <citation type="submission" date="2025-08" db="UniProtKB">
        <authorList>
            <consortium name="RefSeq"/>
        </authorList>
    </citation>
    <scope>IDENTIFICATION</scope>
    <source>
        <strain evidence="5">11010-0011.00</strain>
        <tissue evidence="5">Whole body</tissue>
    </source>
</reference>
<dbReference type="GeneID" id="115622353"/>
<protein>
    <submittedName>
        <fullName evidence="5">Cuticle protein 7</fullName>
    </submittedName>
</protein>
<sequence length="137" mass="15834">MRGGGGKLALYLALVLVSYIAHTQCMAEYIEFYNDFAHNHDEARIKYTHQYFISDSASRVHILHREQRHGDHVSGVYSHVEPNGQVRSVHYEVRGLQGYRAIIVQRTPHSRVHQVLEFERKQPIRALPFAQPVAFVI</sequence>
<dbReference type="PROSITE" id="PS51155">
    <property type="entry name" value="CHIT_BIND_RR_2"/>
    <property type="match status" value="1"/>
</dbReference>
<dbReference type="PANTHER" id="PTHR12236:SF86">
    <property type="entry name" value="CCP84AC-RELATED"/>
    <property type="match status" value="1"/>
</dbReference>
<keyword evidence="4" id="KW-1185">Reference proteome</keyword>
<dbReference type="GO" id="GO:0031012">
    <property type="term" value="C:extracellular matrix"/>
    <property type="evidence" value="ECO:0007669"/>
    <property type="project" value="TreeGrafter"/>
</dbReference>
<dbReference type="GO" id="GO:0042302">
    <property type="term" value="F:structural constituent of cuticle"/>
    <property type="evidence" value="ECO:0007669"/>
    <property type="project" value="UniProtKB-UniRule"/>
</dbReference>